<dbReference type="OrthoDB" id="332281at2759"/>
<dbReference type="HOGENOM" id="CLU_056777_0_0_1"/>
<organism evidence="13">
    <name type="scientific">Chaetomium thermophilum (strain DSM 1495 / CBS 144.50 / IMI 039719)</name>
    <name type="common">Thermochaetoides thermophila</name>
    <dbReference type="NCBI Taxonomy" id="759272"/>
    <lineage>
        <taxon>Eukaryota</taxon>
        <taxon>Fungi</taxon>
        <taxon>Dikarya</taxon>
        <taxon>Ascomycota</taxon>
        <taxon>Pezizomycotina</taxon>
        <taxon>Sordariomycetes</taxon>
        <taxon>Sordariomycetidae</taxon>
        <taxon>Sordariales</taxon>
        <taxon>Chaetomiaceae</taxon>
        <taxon>Thermochaetoides</taxon>
    </lineage>
</organism>
<evidence type="ECO:0000256" key="5">
    <source>
        <dbReference type="ARBA" id="ARBA00022927"/>
    </source>
</evidence>
<evidence type="ECO:0000259" key="11">
    <source>
        <dbReference type="Pfam" id="PF06148"/>
    </source>
</evidence>
<evidence type="ECO:0000256" key="4">
    <source>
        <dbReference type="ARBA" id="ARBA00022448"/>
    </source>
</evidence>
<accession>G0S5N8</accession>
<keyword evidence="4" id="KW-0813">Transport</keyword>
<dbReference type="EMBL" id="GL988041">
    <property type="protein sequence ID" value="EGS20657.1"/>
    <property type="molecule type" value="Genomic_DNA"/>
</dbReference>
<dbReference type="PANTHER" id="PTHR12961:SF0">
    <property type="entry name" value="CONSERVED OLIGOMERIC GOLGI COMPLEX SUBUNIT 2"/>
    <property type="match status" value="1"/>
</dbReference>
<keyword evidence="13" id="KW-1185">Reference proteome</keyword>
<dbReference type="Pfam" id="PF06148">
    <property type="entry name" value="COG2_N"/>
    <property type="match status" value="1"/>
</dbReference>
<keyword evidence="5" id="KW-0653">Protein transport</keyword>
<dbReference type="GO" id="GO:0017119">
    <property type="term" value="C:Golgi transport complex"/>
    <property type="evidence" value="ECO:0007669"/>
    <property type="project" value="TreeGrafter"/>
</dbReference>
<dbReference type="GO" id="GO:0000139">
    <property type="term" value="C:Golgi membrane"/>
    <property type="evidence" value="ECO:0007669"/>
    <property type="project" value="UniProtKB-SubCell"/>
</dbReference>
<evidence type="ECO:0000256" key="3">
    <source>
        <dbReference type="ARBA" id="ARBA00020977"/>
    </source>
</evidence>
<dbReference type="GO" id="GO:0006891">
    <property type="term" value="P:intra-Golgi vesicle-mediated transport"/>
    <property type="evidence" value="ECO:0007669"/>
    <property type="project" value="TreeGrafter"/>
</dbReference>
<evidence type="ECO:0000256" key="9">
    <source>
        <dbReference type="SAM" id="Coils"/>
    </source>
</evidence>
<dbReference type="AlphaFoldDB" id="G0S5N8"/>
<dbReference type="STRING" id="759272.G0S5N8"/>
<gene>
    <name evidence="12" type="ORF">CTHT_0024930</name>
</gene>
<keyword evidence="7" id="KW-0472">Membrane</keyword>
<reference evidence="12 13" key="1">
    <citation type="journal article" date="2011" name="Cell">
        <title>Insight into structure and assembly of the nuclear pore complex by utilizing the genome of a eukaryotic thermophile.</title>
        <authorList>
            <person name="Amlacher S."/>
            <person name="Sarges P."/>
            <person name="Flemming D."/>
            <person name="van Noort V."/>
            <person name="Kunze R."/>
            <person name="Devos D.P."/>
            <person name="Arumugam M."/>
            <person name="Bork P."/>
            <person name="Hurt E."/>
        </authorList>
    </citation>
    <scope>NUCLEOTIDE SEQUENCE [LARGE SCALE GENOMIC DNA]</scope>
    <source>
        <strain evidence="13">DSM 1495 / CBS 144.50 / IMI 039719</strain>
    </source>
</reference>
<sequence length="327" mass="36037">MAQLGISLPSRPASSHSRPSVPPHRQNHDDFMSTSPIPSDSELDEDSPLPFPAALSRSDFLAPDFDAAEYLSALHTGGPASRHQTLEDLRAELRDRGAAINAELIELVNAHYASFLGLGDELQGGGDRVGDVRVALMGFRRQLDELRAKVREKRAEVGQLTTQLQGVRSAVEMGRKMLELDERISALESRLSVGSVGKGKSRVDEREGDDDDEGDDWGDNIVSSDEGEEEEGEVEFVCSSPAKLANLAKECRTTERIANSLGRDLPYVRKMEERMMRCRNTILLDLSTALKEARKAGPRGQGRLLKYLAIYRLLDAQADAVRALKEK</sequence>
<evidence type="ECO:0000256" key="10">
    <source>
        <dbReference type="SAM" id="MobiDB-lite"/>
    </source>
</evidence>
<evidence type="ECO:0000313" key="13">
    <source>
        <dbReference type="Proteomes" id="UP000008066"/>
    </source>
</evidence>
<dbReference type="GO" id="GO:0007030">
    <property type="term" value="P:Golgi organization"/>
    <property type="evidence" value="ECO:0007669"/>
    <property type="project" value="InterPro"/>
</dbReference>
<dbReference type="InterPro" id="IPR009316">
    <property type="entry name" value="COG2"/>
</dbReference>
<comment type="similarity">
    <text evidence="2">Belongs to the COG2 family.</text>
</comment>
<evidence type="ECO:0000313" key="12">
    <source>
        <dbReference type="EMBL" id="EGS20657.1"/>
    </source>
</evidence>
<protein>
    <recommendedName>
        <fullName evidence="3">Conserved oligomeric Golgi complex subunit 2</fullName>
    </recommendedName>
    <alternativeName>
        <fullName evidence="8">Component of oligomeric Golgi complex 2</fullName>
    </alternativeName>
</protein>
<feature type="coiled-coil region" evidence="9">
    <location>
        <begin position="136"/>
        <end position="163"/>
    </location>
</feature>
<proteinExistence type="inferred from homology"/>
<dbReference type="GO" id="GO:0015031">
    <property type="term" value="P:protein transport"/>
    <property type="evidence" value="ECO:0007669"/>
    <property type="project" value="UniProtKB-KW"/>
</dbReference>
<evidence type="ECO:0000256" key="1">
    <source>
        <dbReference type="ARBA" id="ARBA00004395"/>
    </source>
</evidence>
<feature type="region of interest" description="Disordered" evidence="10">
    <location>
        <begin position="1"/>
        <end position="49"/>
    </location>
</feature>
<feature type="domain" description="Conserved oligomeric Golgi complex subunit 2 N-terminal" evidence="11">
    <location>
        <begin position="55"/>
        <end position="131"/>
    </location>
</feature>
<dbReference type="InterPro" id="IPR024602">
    <property type="entry name" value="COG_su2_N"/>
</dbReference>
<evidence type="ECO:0000256" key="7">
    <source>
        <dbReference type="ARBA" id="ARBA00023136"/>
    </source>
</evidence>
<evidence type="ECO:0000256" key="8">
    <source>
        <dbReference type="ARBA" id="ARBA00031344"/>
    </source>
</evidence>
<dbReference type="eggNOG" id="KOG2307">
    <property type="taxonomic scope" value="Eukaryota"/>
</dbReference>
<dbReference type="KEGG" id="cthr:CTHT_0024930"/>
<feature type="region of interest" description="Disordered" evidence="10">
    <location>
        <begin position="198"/>
        <end position="233"/>
    </location>
</feature>
<name>G0S5N8_CHATD</name>
<keyword evidence="9" id="KW-0175">Coiled coil</keyword>
<dbReference type="Proteomes" id="UP000008066">
    <property type="component" value="Unassembled WGS sequence"/>
</dbReference>
<dbReference type="GeneID" id="18256531"/>
<dbReference type="RefSeq" id="XP_006692953.1">
    <property type="nucleotide sequence ID" value="XM_006692890.1"/>
</dbReference>
<feature type="compositionally biased region" description="Acidic residues" evidence="10">
    <location>
        <begin position="206"/>
        <end position="218"/>
    </location>
</feature>
<keyword evidence="6" id="KW-0333">Golgi apparatus</keyword>
<dbReference type="PANTHER" id="PTHR12961">
    <property type="entry name" value="CONSERVED OLIGOMERIC GOLGI COMPLEX COMPONENT 2"/>
    <property type="match status" value="1"/>
</dbReference>
<evidence type="ECO:0000256" key="2">
    <source>
        <dbReference type="ARBA" id="ARBA00007603"/>
    </source>
</evidence>
<dbReference type="OMA" id="YKLMGED"/>
<comment type="subcellular location">
    <subcellularLocation>
        <location evidence="1">Golgi apparatus membrane</location>
        <topology evidence="1">Peripheral membrane protein</topology>
    </subcellularLocation>
</comment>
<feature type="compositionally biased region" description="Low complexity" evidence="10">
    <location>
        <begin position="9"/>
        <end position="19"/>
    </location>
</feature>
<evidence type="ECO:0000256" key="6">
    <source>
        <dbReference type="ARBA" id="ARBA00023034"/>
    </source>
</evidence>